<comment type="caution">
    <text evidence="2">The sequence shown here is derived from an EMBL/GenBank/DDBJ whole genome shotgun (WGS) entry which is preliminary data.</text>
</comment>
<evidence type="ECO:0000313" key="3">
    <source>
        <dbReference type="Proteomes" id="UP000886885"/>
    </source>
</evidence>
<proteinExistence type="predicted"/>
<dbReference type="InterPro" id="IPR013120">
    <property type="entry name" value="FAR_NAD-bd"/>
</dbReference>
<dbReference type="OrthoDB" id="1715843at2759"/>
<name>A0A8X7XUH9_POPTO</name>
<feature type="domain" description="Thioester reductase (TE)" evidence="1">
    <location>
        <begin position="49"/>
        <end position="81"/>
    </location>
</feature>
<sequence>MELGSIMEFLNNNPFWSLVQLDFLQRVLSPLKRNLFPQDLRIYDFVRLIFVEKILRVQPKVKKLYLLLRAVDTKSAEERLHN</sequence>
<dbReference type="Proteomes" id="UP000886885">
    <property type="component" value="Chromosome 19A"/>
</dbReference>
<dbReference type="AlphaFoldDB" id="A0A8X7XUH9"/>
<reference evidence="2" key="1">
    <citation type="journal article" date="2020" name="bioRxiv">
        <title>Hybrid origin of Populus tomentosa Carr. identified through genome sequencing and phylogenomic analysis.</title>
        <authorList>
            <person name="An X."/>
            <person name="Gao K."/>
            <person name="Chen Z."/>
            <person name="Li J."/>
            <person name="Yang X."/>
            <person name="Yang X."/>
            <person name="Zhou J."/>
            <person name="Guo T."/>
            <person name="Zhao T."/>
            <person name="Huang S."/>
            <person name="Miao D."/>
            <person name="Khan W.U."/>
            <person name="Rao P."/>
            <person name="Ye M."/>
            <person name="Lei B."/>
            <person name="Liao W."/>
            <person name="Wang J."/>
            <person name="Ji L."/>
            <person name="Li Y."/>
            <person name="Guo B."/>
            <person name="Mustafa N.S."/>
            <person name="Li S."/>
            <person name="Yun Q."/>
            <person name="Keller S.R."/>
            <person name="Mao J."/>
            <person name="Zhang R."/>
            <person name="Strauss S.H."/>
        </authorList>
    </citation>
    <scope>NUCLEOTIDE SEQUENCE</scope>
    <source>
        <strain evidence="2">GM15</strain>
        <tissue evidence="2">Leaf</tissue>
    </source>
</reference>
<gene>
    <name evidence="2" type="ORF">POTOM_058358</name>
</gene>
<keyword evidence="3" id="KW-1185">Reference proteome</keyword>
<evidence type="ECO:0000313" key="2">
    <source>
        <dbReference type="EMBL" id="KAG6738736.1"/>
    </source>
</evidence>
<protein>
    <recommendedName>
        <fullName evidence="1">Thioester reductase (TE) domain-containing protein</fullName>
    </recommendedName>
</protein>
<organism evidence="2 3">
    <name type="scientific">Populus tomentosa</name>
    <name type="common">Chinese white poplar</name>
    <dbReference type="NCBI Taxonomy" id="118781"/>
    <lineage>
        <taxon>Eukaryota</taxon>
        <taxon>Viridiplantae</taxon>
        <taxon>Streptophyta</taxon>
        <taxon>Embryophyta</taxon>
        <taxon>Tracheophyta</taxon>
        <taxon>Spermatophyta</taxon>
        <taxon>Magnoliopsida</taxon>
        <taxon>eudicotyledons</taxon>
        <taxon>Gunneridae</taxon>
        <taxon>Pentapetalae</taxon>
        <taxon>rosids</taxon>
        <taxon>fabids</taxon>
        <taxon>Malpighiales</taxon>
        <taxon>Salicaceae</taxon>
        <taxon>Saliceae</taxon>
        <taxon>Populus</taxon>
    </lineage>
</organism>
<accession>A0A8X7XUH9</accession>
<dbReference type="Pfam" id="PF07993">
    <property type="entry name" value="NAD_binding_4"/>
    <property type="match status" value="1"/>
</dbReference>
<dbReference type="EMBL" id="JAAWWB010000037">
    <property type="protein sequence ID" value="KAG6738736.1"/>
    <property type="molecule type" value="Genomic_DNA"/>
</dbReference>
<evidence type="ECO:0000259" key="1">
    <source>
        <dbReference type="Pfam" id="PF07993"/>
    </source>
</evidence>